<protein>
    <submittedName>
        <fullName evidence="2">Rod_C domain-containing protein</fullName>
    </submittedName>
</protein>
<accession>A0A5K3EUH0</accession>
<dbReference type="WBParaSite" id="MCU_003191-RA">
    <property type="protein sequence ID" value="MCU_003191-RA"/>
    <property type="gene ID" value="MCU_003191"/>
</dbReference>
<evidence type="ECO:0000256" key="1">
    <source>
        <dbReference type="ARBA" id="ARBA00007626"/>
    </source>
</evidence>
<organism evidence="2">
    <name type="scientific">Mesocestoides corti</name>
    <name type="common">Flatworm</name>
    <dbReference type="NCBI Taxonomy" id="53468"/>
    <lineage>
        <taxon>Eukaryota</taxon>
        <taxon>Metazoa</taxon>
        <taxon>Spiralia</taxon>
        <taxon>Lophotrochozoa</taxon>
        <taxon>Platyhelminthes</taxon>
        <taxon>Cestoda</taxon>
        <taxon>Eucestoda</taxon>
        <taxon>Cyclophyllidea</taxon>
        <taxon>Mesocestoididae</taxon>
        <taxon>Mesocestoides</taxon>
    </lineage>
</organism>
<proteinExistence type="inferred from homology"/>
<dbReference type="PANTHER" id="PTHR46128:SF329">
    <property type="entry name" value="MITOCHONDRIAL GROUP I INTRON SPLICING FACTOR DMR1"/>
    <property type="match status" value="1"/>
</dbReference>
<dbReference type="InterPro" id="IPR050872">
    <property type="entry name" value="PPR_P_subfamily"/>
</dbReference>
<comment type="similarity">
    <text evidence="1">Belongs to the PPR family. P subfamily.</text>
</comment>
<sequence length="1666" mass="184066">MFALRHRHVMALALRMRYGPFVNYSTNRTALIASSPSLHSMRTSFSFPIRSRELPTNTNTSENAITALQEAERNRLNLRLMSSEKREAFFNDLWKKVLSDKDVRVTSIARFLHLKYEFGFDISYEDALSDLQKLGLKPDVRFFSVFIRKSCENGDMETTSLLLKAMHQEGAVPNDYIFSKILHGYVKCGLPDEVAATQDVMSKLNYWPSIMATEDLLSAYADVGDGSSVVELLQESLDKSESLLNHPIFSPRFLADLYTRLAMAPQFDANEQAAMKILSLLKQRTPGPDDYRIGIAVTRLFQTGHSSAAFLLLKNTRPHQFSYTFLSKIPELLSEQKSQFLNDFWMCSGSAARLPDLVRFMTMENAILTLQACYNLRQDLHGAVANTVVLKAVKENDVDSVVKIGNILGKQRLHLLYWTVIPRLLAMGLKPDEVVAKFGDPVSRSCAALGIVLNELCALPSFLNPPVSSSSLENAETLYTKFHSENLLPFADYLFVNNNSAHLLLRGCFHYCGEESGISQAKVDSWADLVFKCFTEDRHPLLASGLLQFCSEGRGEAPSKSDELPTPVSPRFASLTLNARQSLARALVTYFKSRRIPVSYLNLVKKNMEKLDMPVESTAGLMPAGNVSKHTSLVGRIHAGEISYVTEELQKMQKSISQETSPLGVVSQHQLDLLGEALSVSAPLPESVDSKQTSVVQPYSPEQLEGLFWALVEVAGLKKPSLSAAKICEQYLNASDMDGLVSFVKKVADRCPQNLSIIFSRWILQKAVQLDAAKAQKVMEDTLRNDAVTLPTMVLGAYNFAVARNEGGNANTTFELGVNSLAKRLEGLNQLRKVRTVHAAIEELCHNRQIFAAYALRDWACQLGLALLPQTTETLLASRVFIDSLPPIPAALLTPDRLTLRGGVSFSPLLSQLQEVSAAMTSDEGKSTAAIEAAANALSAHPFVTDPSALARTLRPAVFKKTQFAFWSAVGQTLETPGSQLSKPLNLARLAHRLVESGHEAAVHSWISCLLRQDWIAALCCGGLMSSKFNMKFTELLQCHPNLQFAVASSSAFLSSTPEQKDTVMKSFTALERAHLLTLSGALNDSDFSQAKSIIEKLPGDSEAVLSGLVNSRPNYLPMVAKIMNEQPIETQLSLVNRILEENQTRKVPMHLIFNLMETAAKPNLQEGEKADFACLKDRLSMSNQVFLRTLFKLFSRPRFMTQGFATGADYFQSIFPGNSNANLRDAVSKATRQGKPQALYDALVSIQANDPSKLREAASSVILSQLLISGHRNVMPILFSACHQRNSDLLYECAIAALPFLHNSLGVAFKGLADVFQQKELDPVKLEAINFHRLNEFTTPVAQPTDAPKIQSLSLKFEKPVSDDVSDPIRLAKESVIYLANVLANGKLSDDNATIVVDMVRKLWGPGRVDLILCHLVDLRATKSVNQVIEGLPSELRERRLPFKALARLIETNSATSVSDKEQYNEAVNLLKTSPSQNLTSCMNGPHISTLFATWPESNIDDVIEVIKNTLGRFQTPLRLQLAASMVHRGLSERAAPIIEETGPLPFSYLAGSLQHPLSVSALRESIKYLKSHDLEHLPAFIDACLRNAAMSVRNGASTEEAVVELVEVAMEEPSLELRELCQPTTLKLLRETTKQSEKIQRALFDKTVSGTSGDLNAPSTKKTS</sequence>
<dbReference type="Gene3D" id="1.25.40.10">
    <property type="entry name" value="Tetratricopeptide repeat domain"/>
    <property type="match status" value="1"/>
</dbReference>
<dbReference type="InterPro" id="IPR011990">
    <property type="entry name" value="TPR-like_helical_dom_sf"/>
</dbReference>
<name>A0A5K3EUH0_MESCO</name>
<evidence type="ECO:0000313" key="2">
    <source>
        <dbReference type="WBParaSite" id="MCU_003191-RA"/>
    </source>
</evidence>
<dbReference type="PANTHER" id="PTHR46128">
    <property type="entry name" value="MITOCHONDRIAL GROUP I INTRON SPLICING FACTOR CCM1"/>
    <property type="match status" value="1"/>
</dbReference>
<reference evidence="2" key="1">
    <citation type="submission" date="2019-11" db="UniProtKB">
        <authorList>
            <consortium name="WormBaseParasite"/>
        </authorList>
    </citation>
    <scope>IDENTIFICATION</scope>
</reference>